<dbReference type="GO" id="GO:0046872">
    <property type="term" value="F:metal ion binding"/>
    <property type="evidence" value="ECO:0007669"/>
    <property type="project" value="UniProtKB-KW"/>
</dbReference>
<feature type="transmembrane region" description="Helical" evidence="19">
    <location>
        <begin position="317"/>
        <end position="335"/>
    </location>
</feature>
<evidence type="ECO:0000259" key="20">
    <source>
        <dbReference type="PROSITE" id="PS50873"/>
    </source>
</evidence>
<feature type="transmembrane region" description="Helical" evidence="19">
    <location>
        <begin position="169"/>
        <end position="189"/>
    </location>
</feature>
<feature type="transmembrane region" description="Helical" evidence="19">
    <location>
        <begin position="231"/>
        <end position="252"/>
    </location>
</feature>
<dbReference type="Pfam" id="PF00141">
    <property type="entry name" value="peroxidase"/>
    <property type="match status" value="1"/>
</dbReference>
<name>A0A9J5YQT3_SOLCO</name>
<comment type="caution">
    <text evidence="21">The sequence shown here is derived from an EMBL/GenBank/DDBJ whole genome shotgun (WGS) entry which is preliminary data.</text>
</comment>
<comment type="similarity">
    <text evidence="12">Belongs to the major facilitator superfamily. Phosphate:H(+) symporter (TC 2.A.1.9) family.</text>
</comment>
<keyword evidence="10 18" id="KW-1015">Disulfide bond</keyword>
<dbReference type="PANTHER" id="PTHR31388:SF257">
    <property type="entry name" value="PEROXIDASE"/>
    <property type="match status" value="1"/>
</dbReference>
<dbReference type="InterPro" id="IPR019793">
    <property type="entry name" value="Peroxidases_heam-ligand_BS"/>
</dbReference>
<evidence type="ECO:0000256" key="17">
    <source>
        <dbReference type="PIRSR" id="PIRSR600823-4"/>
    </source>
</evidence>
<dbReference type="EC" id="1.11.1.7" evidence="3"/>
<dbReference type="OrthoDB" id="410267at2759"/>
<feature type="binding site" evidence="16">
    <location>
        <position position="570"/>
    </location>
    <ligand>
        <name>Ca(2+)</name>
        <dbReference type="ChEBI" id="CHEBI:29108"/>
        <label>1</label>
    </ligand>
</feature>
<dbReference type="PRINTS" id="PR00458">
    <property type="entry name" value="PEROXIDASE"/>
</dbReference>
<comment type="function">
    <text evidence="13">Suggested to catalyze the deposition of the aromatic residues of suberin on the cell wall and thus play a role in cell-suberization.</text>
</comment>
<organism evidence="21 22">
    <name type="scientific">Solanum commersonii</name>
    <name type="common">Commerson's wild potato</name>
    <name type="synonym">Commerson's nightshade</name>
    <dbReference type="NCBI Taxonomy" id="4109"/>
    <lineage>
        <taxon>Eukaryota</taxon>
        <taxon>Viridiplantae</taxon>
        <taxon>Streptophyta</taxon>
        <taxon>Embryophyta</taxon>
        <taxon>Tracheophyta</taxon>
        <taxon>Spermatophyta</taxon>
        <taxon>Magnoliopsida</taxon>
        <taxon>eudicotyledons</taxon>
        <taxon>Gunneridae</taxon>
        <taxon>Pentapetalae</taxon>
        <taxon>asterids</taxon>
        <taxon>lamiids</taxon>
        <taxon>Solanales</taxon>
        <taxon>Solanaceae</taxon>
        <taxon>Solanoideae</taxon>
        <taxon>Solaneae</taxon>
        <taxon>Solanum</taxon>
    </lineage>
</organism>
<feature type="binding site" evidence="16">
    <location>
        <position position="568"/>
    </location>
    <ligand>
        <name>Ca(2+)</name>
        <dbReference type="ChEBI" id="CHEBI:29108"/>
        <label>1</label>
    </ligand>
</feature>
<keyword evidence="11" id="KW-0325">Glycoprotein</keyword>
<dbReference type="PROSITE" id="PS50873">
    <property type="entry name" value="PEROXIDASE_4"/>
    <property type="match status" value="1"/>
</dbReference>
<feature type="transmembrane region" description="Helical" evidence="19">
    <location>
        <begin position="487"/>
        <end position="504"/>
    </location>
</feature>
<feature type="transmembrane region" description="Helical" evidence="19">
    <location>
        <begin position="410"/>
        <end position="429"/>
    </location>
</feature>
<accession>A0A9J5YQT3</accession>
<feature type="binding site" description="axial binding residue" evidence="16">
    <location>
        <position position="689"/>
    </location>
    <ligand>
        <name>heme b</name>
        <dbReference type="ChEBI" id="CHEBI:60344"/>
    </ligand>
    <ligandPart>
        <name>Fe</name>
        <dbReference type="ChEBI" id="CHEBI:18248"/>
    </ligandPart>
</feature>
<feature type="disulfide bond" evidence="18">
    <location>
        <begin position="696"/>
        <end position="721"/>
    </location>
</feature>
<evidence type="ECO:0000256" key="19">
    <source>
        <dbReference type="SAM" id="Phobius"/>
    </source>
</evidence>
<evidence type="ECO:0000256" key="14">
    <source>
        <dbReference type="PIRSR" id="PIRSR600823-1"/>
    </source>
</evidence>
<comment type="similarity">
    <text evidence="2">Belongs to the peroxidase family. Ascorbate peroxidase subfamily.</text>
</comment>
<dbReference type="CDD" id="cd00693">
    <property type="entry name" value="secretory_peroxidase"/>
    <property type="match status" value="1"/>
</dbReference>
<evidence type="ECO:0000313" key="22">
    <source>
        <dbReference type="Proteomes" id="UP000824120"/>
    </source>
</evidence>
<feature type="active site" description="Proton acceptor" evidence="14">
    <location>
        <position position="564"/>
    </location>
</feature>
<keyword evidence="19" id="KW-1133">Transmembrane helix</keyword>
<dbReference type="PANTHER" id="PTHR31388">
    <property type="entry name" value="PEROXIDASE 72-RELATED"/>
    <property type="match status" value="1"/>
</dbReference>
<feature type="transmembrane region" description="Helical" evidence="19">
    <location>
        <begin position="386"/>
        <end position="404"/>
    </location>
</feature>
<evidence type="ECO:0000256" key="7">
    <source>
        <dbReference type="ARBA" id="ARBA00022837"/>
    </source>
</evidence>
<feature type="disulfide bond" evidence="18">
    <location>
        <begin position="566"/>
        <end position="569"/>
    </location>
</feature>
<feature type="transmembrane region" description="Helical" evidence="19">
    <location>
        <begin position="355"/>
        <end position="374"/>
    </location>
</feature>
<dbReference type="Pfam" id="PF23262">
    <property type="entry name" value="NFD4_C"/>
    <property type="match status" value="1"/>
</dbReference>
<dbReference type="Gene3D" id="1.20.1250.20">
    <property type="entry name" value="MFS general substrate transporter like domains"/>
    <property type="match status" value="1"/>
</dbReference>
<feature type="transmembrane region" description="Helical" evidence="19">
    <location>
        <begin position="201"/>
        <end position="219"/>
    </location>
</feature>
<dbReference type="InterPro" id="IPR002016">
    <property type="entry name" value="Haem_peroxidase"/>
</dbReference>
<dbReference type="InterPro" id="IPR010658">
    <property type="entry name" value="Nodulin-like"/>
</dbReference>
<evidence type="ECO:0000256" key="1">
    <source>
        <dbReference type="ARBA" id="ARBA00000189"/>
    </source>
</evidence>
<dbReference type="Pfam" id="PF06813">
    <property type="entry name" value="Nodulin-like"/>
    <property type="match status" value="1"/>
</dbReference>
<evidence type="ECO:0000256" key="18">
    <source>
        <dbReference type="PIRSR" id="PIRSR600823-5"/>
    </source>
</evidence>
<dbReference type="GO" id="GO:0042744">
    <property type="term" value="P:hydrogen peroxide catabolic process"/>
    <property type="evidence" value="ECO:0007669"/>
    <property type="project" value="InterPro"/>
</dbReference>
<dbReference type="PROSITE" id="PS00435">
    <property type="entry name" value="PEROXIDASE_1"/>
    <property type="match status" value="1"/>
</dbReference>
<proteinExistence type="inferred from homology"/>
<feature type="binding site" evidence="16">
    <location>
        <position position="565"/>
    </location>
    <ligand>
        <name>Ca(2+)</name>
        <dbReference type="ChEBI" id="CHEBI:29108"/>
        <label>1</label>
    </ligand>
</feature>
<reference evidence="21 22" key="1">
    <citation type="submission" date="2020-09" db="EMBL/GenBank/DDBJ databases">
        <title>De no assembly of potato wild relative species, Solanum commersonii.</title>
        <authorList>
            <person name="Cho K."/>
        </authorList>
    </citation>
    <scope>NUCLEOTIDE SEQUENCE [LARGE SCALE GENOMIC DNA]</scope>
    <source>
        <strain evidence="21">LZ3.2</strain>
        <tissue evidence="21">Leaf</tissue>
    </source>
</reference>
<gene>
    <name evidence="21" type="ORF">H5410_034493</name>
</gene>
<keyword evidence="22" id="KW-1185">Reference proteome</keyword>
<keyword evidence="5" id="KW-0349">Heme</keyword>
<feature type="disulfide bond" evidence="18">
    <location>
        <begin position="533"/>
        <end position="611"/>
    </location>
</feature>
<dbReference type="AlphaFoldDB" id="A0A9J5YQT3"/>
<dbReference type="EMBL" id="JACXVP010000006">
    <property type="protein sequence ID" value="KAG5603123.1"/>
    <property type="molecule type" value="Genomic_DNA"/>
</dbReference>
<feature type="site" description="Transition state stabilizer" evidence="17">
    <location>
        <position position="560"/>
    </location>
</feature>
<evidence type="ECO:0000256" key="10">
    <source>
        <dbReference type="ARBA" id="ARBA00023157"/>
    </source>
</evidence>
<dbReference type="Proteomes" id="UP000824120">
    <property type="component" value="Chromosome 6"/>
</dbReference>
<dbReference type="FunFam" id="1.10.520.10:FF:000009">
    <property type="entry name" value="Peroxidase"/>
    <property type="match status" value="1"/>
</dbReference>
<dbReference type="SUPFAM" id="SSF103473">
    <property type="entry name" value="MFS general substrate transporter"/>
    <property type="match status" value="1"/>
</dbReference>
<feature type="binding site" evidence="16">
    <location>
        <position position="690"/>
    </location>
    <ligand>
        <name>Ca(2+)</name>
        <dbReference type="ChEBI" id="CHEBI:29108"/>
        <label>2</label>
    </ligand>
</feature>
<dbReference type="Gene3D" id="1.10.420.10">
    <property type="entry name" value="Peroxidase, domain 2"/>
    <property type="match status" value="1"/>
</dbReference>
<keyword evidence="7 16" id="KW-0106">Calcium</keyword>
<feature type="domain" description="Plant heme peroxidase family profile" evidence="20">
    <location>
        <begin position="523"/>
        <end position="814"/>
    </location>
</feature>
<feature type="disulfide bond" evidence="18">
    <location>
        <begin position="617"/>
        <end position="810"/>
    </location>
</feature>
<evidence type="ECO:0000256" key="11">
    <source>
        <dbReference type="ARBA" id="ARBA00023180"/>
    </source>
</evidence>
<evidence type="ECO:0000256" key="5">
    <source>
        <dbReference type="ARBA" id="ARBA00022617"/>
    </source>
</evidence>
<evidence type="ECO:0000256" key="16">
    <source>
        <dbReference type="PIRSR" id="PIRSR600823-3"/>
    </source>
</evidence>
<feature type="binding site" evidence="16">
    <location>
        <position position="742"/>
    </location>
    <ligand>
        <name>Ca(2+)</name>
        <dbReference type="ChEBI" id="CHEBI:29108"/>
        <label>2</label>
    </ligand>
</feature>
<dbReference type="Gene3D" id="1.10.520.10">
    <property type="match status" value="1"/>
</dbReference>
<dbReference type="InterPro" id="IPR010255">
    <property type="entry name" value="Haem_peroxidase_sf"/>
</dbReference>
<evidence type="ECO:0000256" key="3">
    <source>
        <dbReference type="ARBA" id="ARBA00012313"/>
    </source>
</evidence>
<evidence type="ECO:0000256" key="4">
    <source>
        <dbReference type="ARBA" id="ARBA00022559"/>
    </source>
</evidence>
<dbReference type="InterPro" id="IPR056555">
    <property type="entry name" value="NFD4_C"/>
</dbReference>
<keyword evidence="19" id="KW-0812">Transmembrane</keyword>
<evidence type="ECO:0000256" key="8">
    <source>
        <dbReference type="ARBA" id="ARBA00023002"/>
    </source>
</evidence>
<dbReference type="PROSITE" id="PS00436">
    <property type="entry name" value="PEROXIDASE_2"/>
    <property type="match status" value="1"/>
</dbReference>
<sequence>MSKQWMSLVGALWLQSMAGTNTNFPAYSSQIKKLLSISQIQLNNLAFASDAGKLLGWFAGIAANYLPLWLVLLVGSILGLIGYGVQYLFLTNHIHSLSYWHVFSLTFLAGNSICWINTVSYIVSIQNFPLDRQVAVGITTSYISLSAKIVTDIVDVVNVFTPSKRAETYLLMNSVLPLFFAIVVAPVIRDMKIGKSRKLSDGFRVMFVITIATGIYAVITSLKPAISKLLPSLLSLIGMVIFLLLPIVVPLFESMKEHWHRKCWIRRDPRICDLSKLEEDIKTPEEVINCGVKEDNDAGFAVMEEIGPKKMLMKLNFWLYFFVYLFGATLGLVYLNNLGQIADTRGFTETSSLVSLSSSFGFFGRLLPSLFDYLFSRSKYAISRPATIAVTLAPMTGAFFLLLNNSHVCLYISTAIIGICTGAITSISVSQTTELFGTKNFGVNHNIVVANIPIGSFIFGDLAAMLYRKQENSLGSCLGIKCFQTTFIIWGCLCLLGTCLAFILHRRTQKFYTHLLIGICSADLSSDYYEKSCPKAMYTIKNAVANAVTNERRMGASLLRLHFHDCFGCDGSVLLDDTSDFTGEKSAKPNSNSLRGFDVIDKIKSQIEKLCPGIVSCADIVAVAARDSVVLLGGPSWTVELGRRDSTTASLDTANSDIPSPLLDLNDLITNFANKGFTAKELVALSGGHTIGKAQCTTFRQRVYNETNIDSSLATSLKSNCPSTGGDDTLSSLDANTPVLFDNHFYKNLINDKGILHSDQQLYSGGSTDSQVKSYSTNPITFDADFAKAMVKLGNLSPLTGTNGQIRTNCRKIN</sequence>
<dbReference type="InterPro" id="IPR036259">
    <property type="entry name" value="MFS_trans_sf"/>
</dbReference>
<dbReference type="PRINTS" id="PR00461">
    <property type="entry name" value="PLPEROXIDASE"/>
</dbReference>
<feature type="transmembrane region" description="Helical" evidence="19">
    <location>
        <begin position="441"/>
        <end position="467"/>
    </location>
</feature>
<comment type="cofactor">
    <cofactor evidence="16">
        <name>Ca(2+)</name>
        <dbReference type="ChEBI" id="CHEBI:29108"/>
    </cofactor>
    <text evidence="16">Binds 2 calcium ions per subunit.</text>
</comment>
<feature type="binding site" evidence="16">
    <location>
        <position position="572"/>
    </location>
    <ligand>
        <name>Ca(2+)</name>
        <dbReference type="ChEBI" id="CHEBI:29108"/>
        <label>1</label>
    </ligand>
</feature>
<feature type="binding site" evidence="16">
    <location>
        <position position="584"/>
    </location>
    <ligand>
        <name>Ca(2+)</name>
        <dbReference type="ChEBI" id="CHEBI:29108"/>
        <label>1</label>
    </ligand>
</feature>
<evidence type="ECO:0000256" key="15">
    <source>
        <dbReference type="PIRSR" id="PIRSR600823-2"/>
    </source>
</evidence>
<keyword evidence="8" id="KW-0560">Oxidoreductase</keyword>
<feature type="binding site" evidence="16">
    <location>
        <position position="737"/>
    </location>
    <ligand>
        <name>Ca(2+)</name>
        <dbReference type="ChEBI" id="CHEBI:29108"/>
        <label>2</label>
    </ligand>
</feature>
<keyword evidence="19" id="KW-0472">Membrane</keyword>
<comment type="cofactor">
    <cofactor evidence="16">
        <name>heme b</name>
        <dbReference type="ChEBI" id="CHEBI:60344"/>
    </cofactor>
    <text evidence="16">Binds 1 heme b (iron(II)-protoporphyrin IX) group per subunit.</text>
</comment>
<dbReference type="InterPro" id="IPR000823">
    <property type="entry name" value="Peroxidase_pln"/>
</dbReference>
<evidence type="ECO:0000256" key="2">
    <source>
        <dbReference type="ARBA" id="ARBA00006873"/>
    </source>
</evidence>
<feature type="transmembrane region" description="Helical" evidence="19">
    <location>
        <begin position="102"/>
        <end position="123"/>
    </location>
</feature>
<dbReference type="SUPFAM" id="SSF48113">
    <property type="entry name" value="Heme-dependent peroxidases"/>
    <property type="match status" value="1"/>
</dbReference>
<evidence type="ECO:0000256" key="9">
    <source>
        <dbReference type="ARBA" id="ARBA00023004"/>
    </source>
</evidence>
<keyword evidence="9 16" id="KW-0408">Iron</keyword>
<dbReference type="GO" id="GO:0006979">
    <property type="term" value="P:response to oxidative stress"/>
    <property type="evidence" value="ECO:0007669"/>
    <property type="project" value="InterPro"/>
</dbReference>
<feature type="transmembrane region" description="Helical" evidence="19">
    <location>
        <begin position="66"/>
        <end position="90"/>
    </location>
</feature>
<dbReference type="GO" id="GO:0020037">
    <property type="term" value="F:heme binding"/>
    <property type="evidence" value="ECO:0007669"/>
    <property type="project" value="InterPro"/>
</dbReference>
<dbReference type="InterPro" id="IPR019794">
    <property type="entry name" value="Peroxidases_AS"/>
</dbReference>
<feature type="binding site" evidence="15">
    <location>
        <position position="659"/>
    </location>
    <ligand>
        <name>substrate</name>
    </ligand>
</feature>
<evidence type="ECO:0000313" key="21">
    <source>
        <dbReference type="EMBL" id="KAG5603123.1"/>
    </source>
</evidence>
<dbReference type="InterPro" id="IPR033905">
    <property type="entry name" value="Secretory_peroxidase"/>
</dbReference>
<evidence type="ECO:0000256" key="6">
    <source>
        <dbReference type="ARBA" id="ARBA00022723"/>
    </source>
</evidence>
<dbReference type="GO" id="GO:0140825">
    <property type="term" value="F:lactoperoxidase activity"/>
    <property type="evidence" value="ECO:0007669"/>
    <property type="project" value="UniProtKB-EC"/>
</dbReference>
<evidence type="ECO:0000256" key="12">
    <source>
        <dbReference type="ARBA" id="ARBA00044504"/>
    </source>
</evidence>
<dbReference type="FunFam" id="1.10.420.10:FF:000001">
    <property type="entry name" value="Peroxidase"/>
    <property type="match status" value="1"/>
</dbReference>
<keyword evidence="6 16" id="KW-0479">Metal-binding</keyword>
<keyword evidence="4" id="KW-0575">Peroxidase</keyword>
<protein>
    <recommendedName>
        <fullName evidence="3">peroxidase</fullName>
        <ecNumber evidence="3">1.11.1.7</ecNumber>
    </recommendedName>
</protein>
<comment type="catalytic activity">
    <reaction evidence="1">
        <text>2 a phenolic donor + H2O2 = 2 a phenolic radical donor + 2 H2O</text>
        <dbReference type="Rhea" id="RHEA:56136"/>
        <dbReference type="ChEBI" id="CHEBI:15377"/>
        <dbReference type="ChEBI" id="CHEBI:16240"/>
        <dbReference type="ChEBI" id="CHEBI:139520"/>
        <dbReference type="ChEBI" id="CHEBI:139521"/>
        <dbReference type="EC" id="1.11.1.7"/>
    </reaction>
</comment>
<feature type="binding site" evidence="16">
    <location>
        <position position="734"/>
    </location>
    <ligand>
        <name>Ca(2+)</name>
        <dbReference type="ChEBI" id="CHEBI:29108"/>
        <label>2</label>
    </ligand>
</feature>
<evidence type="ECO:0000256" key="13">
    <source>
        <dbReference type="ARBA" id="ARBA00053519"/>
    </source>
</evidence>